<keyword evidence="9" id="KW-0645">Protease</keyword>
<name>V5WNH3_9SPIO</name>
<dbReference type="PANTHER" id="PTHR43731:SF14">
    <property type="entry name" value="PRESENILIN-ASSOCIATED RHOMBOID-LIKE PROTEIN, MITOCHONDRIAL"/>
    <property type="match status" value="1"/>
</dbReference>
<dbReference type="Proteomes" id="UP000018680">
    <property type="component" value="Chromosome"/>
</dbReference>
<dbReference type="InterPro" id="IPR035952">
    <property type="entry name" value="Rhomboid-like_sf"/>
</dbReference>
<dbReference type="AlphaFoldDB" id="V5WNH3"/>
<feature type="domain" description="Peptidase S54 rhomboid" evidence="8">
    <location>
        <begin position="30"/>
        <end position="175"/>
    </location>
</feature>
<proteinExistence type="inferred from homology"/>
<dbReference type="GO" id="GO:0016020">
    <property type="term" value="C:membrane"/>
    <property type="evidence" value="ECO:0007669"/>
    <property type="project" value="UniProtKB-SubCell"/>
</dbReference>
<feature type="transmembrane region" description="Helical" evidence="7">
    <location>
        <begin position="71"/>
        <end position="92"/>
    </location>
</feature>
<dbReference type="SUPFAM" id="SSF144091">
    <property type="entry name" value="Rhomboid-like"/>
    <property type="match status" value="1"/>
</dbReference>
<keyword evidence="4" id="KW-0378">Hydrolase</keyword>
<feature type="transmembrane region" description="Helical" evidence="7">
    <location>
        <begin position="156"/>
        <end position="174"/>
    </location>
</feature>
<keyword evidence="6 7" id="KW-0472">Membrane</keyword>
<dbReference type="eggNOG" id="COG0705">
    <property type="taxonomic scope" value="Bacteria"/>
</dbReference>
<evidence type="ECO:0000256" key="4">
    <source>
        <dbReference type="ARBA" id="ARBA00022801"/>
    </source>
</evidence>
<feature type="transmembrane region" description="Helical" evidence="7">
    <location>
        <begin position="129"/>
        <end position="150"/>
    </location>
</feature>
<comment type="subcellular location">
    <subcellularLocation>
        <location evidence="1">Membrane</location>
        <topology evidence="1">Multi-pass membrane protein</topology>
    </subcellularLocation>
</comment>
<dbReference type="HOGENOM" id="CLU_055068_4_1_12"/>
<protein>
    <submittedName>
        <fullName evidence="9">Rhomboid family serine protease</fullName>
    </submittedName>
</protein>
<dbReference type="InterPro" id="IPR050925">
    <property type="entry name" value="Rhomboid_protease_S54"/>
</dbReference>
<dbReference type="STRING" id="1307761.L21SP2_3468"/>
<reference evidence="9 10" key="1">
    <citation type="journal article" date="2015" name="Stand. Genomic Sci.">
        <title>Complete genome sequence and description of Salinispira pacifica gen. nov., sp. nov., a novel spirochaete isolated form a hypersaline microbial mat.</title>
        <authorList>
            <person name="Ben Hania W."/>
            <person name="Joseph M."/>
            <person name="Schumann P."/>
            <person name="Bunk B."/>
            <person name="Fiebig A."/>
            <person name="Sproer C."/>
            <person name="Klenk H.P."/>
            <person name="Fardeau M.L."/>
            <person name="Spring S."/>
        </authorList>
    </citation>
    <scope>NUCLEOTIDE SEQUENCE [LARGE SCALE GENOMIC DNA]</scope>
    <source>
        <strain evidence="9 10">L21-RPul-D2</strain>
    </source>
</reference>
<evidence type="ECO:0000256" key="5">
    <source>
        <dbReference type="ARBA" id="ARBA00022989"/>
    </source>
</evidence>
<evidence type="ECO:0000256" key="3">
    <source>
        <dbReference type="ARBA" id="ARBA00022692"/>
    </source>
</evidence>
<keyword evidence="10" id="KW-1185">Reference proteome</keyword>
<keyword evidence="5 7" id="KW-1133">Transmembrane helix</keyword>
<dbReference type="InterPro" id="IPR022764">
    <property type="entry name" value="Peptidase_S54_rhomboid_dom"/>
</dbReference>
<keyword evidence="3 7" id="KW-0812">Transmembrane</keyword>
<feature type="transmembrane region" description="Helical" evidence="7">
    <location>
        <begin position="31"/>
        <end position="59"/>
    </location>
</feature>
<evidence type="ECO:0000313" key="10">
    <source>
        <dbReference type="Proteomes" id="UP000018680"/>
    </source>
</evidence>
<dbReference type="Gene3D" id="1.20.1540.10">
    <property type="entry name" value="Rhomboid-like"/>
    <property type="match status" value="1"/>
</dbReference>
<dbReference type="MEROPS" id="S54.025"/>
<dbReference type="GO" id="GO:0006508">
    <property type="term" value="P:proteolysis"/>
    <property type="evidence" value="ECO:0007669"/>
    <property type="project" value="UniProtKB-KW"/>
</dbReference>
<dbReference type="KEGG" id="slr:L21SP2_3468"/>
<feature type="transmembrane region" description="Helical" evidence="7">
    <location>
        <begin position="98"/>
        <end position="117"/>
    </location>
</feature>
<comment type="similarity">
    <text evidence="2">Belongs to the peptidase S54 family.</text>
</comment>
<evidence type="ECO:0000256" key="2">
    <source>
        <dbReference type="ARBA" id="ARBA00009045"/>
    </source>
</evidence>
<evidence type="ECO:0000313" key="9">
    <source>
        <dbReference type="EMBL" id="AHC16804.1"/>
    </source>
</evidence>
<dbReference type="SMART" id="SM01160">
    <property type="entry name" value="DUF1751"/>
    <property type="match status" value="1"/>
</dbReference>
<accession>V5WNH3</accession>
<evidence type="ECO:0000259" key="8">
    <source>
        <dbReference type="Pfam" id="PF01694"/>
    </source>
</evidence>
<dbReference type="Pfam" id="PF01694">
    <property type="entry name" value="Rhomboid"/>
    <property type="match status" value="1"/>
</dbReference>
<dbReference type="EMBL" id="CP006939">
    <property type="protein sequence ID" value="AHC16804.1"/>
    <property type="molecule type" value="Genomic_DNA"/>
</dbReference>
<gene>
    <name evidence="9" type="ORF">L21SP2_3468</name>
</gene>
<evidence type="ECO:0000256" key="7">
    <source>
        <dbReference type="SAM" id="Phobius"/>
    </source>
</evidence>
<organism evidence="9 10">
    <name type="scientific">Salinispira pacifica</name>
    <dbReference type="NCBI Taxonomy" id="1307761"/>
    <lineage>
        <taxon>Bacteria</taxon>
        <taxon>Pseudomonadati</taxon>
        <taxon>Spirochaetota</taxon>
        <taxon>Spirochaetia</taxon>
        <taxon>Spirochaetales</taxon>
        <taxon>Spirochaetaceae</taxon>
        <taxon>Salinispira</taxon>
    </lineage>
</organism>
<sequence length="188" mass="21046">MLNLVFFLITSFSRDVQITLSMVPALVNRGYLWSFLTYMFVHANFNHILFNMIGLFIFGTQVEHEMGSWEFIMFYLVTGFLAGLLSYGIYILSGIQVVALMGASGALYAVMLAFATYYPNARIFIMGIIPMRSVTLVLVYAGIALINQFGGMNSSVAHMTHLGGFVFAFLYFLIRIGRNPLEAWGLKG</sequence>
<evidence type="ECO:0000256" key="1">
    <source>
        <dbReference type="ARBA" id="ARBA00004141"/>
    </source>
</evidence>
<evidence type="ECO:0000256" key="6">
    <source>
        <dbReference type="ARBA" id="ARBA00023136"/>
    </source>
</evidence>
<dbReference type="PANTHER" id="PTHR43731">
    <property type="entry name" value="RHOMBOID PROTEASE"/>
    <property type="match status" value="1"/>
</dbReference>
<dbReference type="GO" id="GO:0004252">
    <property type="term" value="F:serine-type endopeptidase activity"/>
    <property type="evidence" value="ECO:0007669"/>
    <property type="project" value="InterPro"/>
</dbReference>